<evidence type="ECO:0000256" key="2">
    <source>
        <dbReference type="SAM" id="Phobius"/>
    </source>
</evidence>
<evidence type="ECO:0000313" key="3">
    <source>
        <dbReference type="EMBL" id="MDQ0102394.1"/>
    </source>
</evidence>
<keyword evidence="4" id="KW-1185">Reference proteome</keyword>
<dbReference type="PANTHER" id="PTHR30469">
    <property type="entry name" value="MULTIDRUG RESISTANCE PROTEIN MDTA"/>
    <property type="match status" value="1"/>
</dbReference>
<dbReference type="PANTHER" id="PTHR30469:SF15">
    <property type="entry name" value="HLYD FAMILY OF SECRETION PROTEINS"/>
    <property type="match status" value="1"/>
</dbReference>
<proteinExistence type="predicted"/>
<keyword evidence="2" id="KW-1133">Transmembrane helix</keyword>
<evidence type="ECO:0008006" key="5">
    <source>
        <dbReference type="Google" id="ProtNLM"/>
    </source>
</evidence>
<gene>
    <name evidence="3" type="ORF">J2T10_002040</name>
</gene>
<keyword evidence="2" id="KW-0812">Transmembrane</keyword>
<dbReference type="Gene3D" id="2.40.420.20">
    <property type="match status" value="1"/>
</dbReference>
<organism evidence="3 4">
    <name type="scientific">Paenarthrobacter nicotinovorans</name>
    <name type="common">Arthrobacter nicotinovorans</name>
    <dbReference type="NCBI Taxonomy" id="29320"/>
    <lineage>
        <taxon>Bacteria</taxon>
        <taxon>Bacillati</taxon>
        <taxon>Actinomycetota</taxon>
        <taxon>Actinomycetes</taxon>
        <taxon>Micrococcales</taxon>
        <taxon>Micrococcaceae</taxon>
        <taxon>Paenarthrobacter</taxon>
    </lineage>
</organism>
<accession>A0ABT9TL63</accession>
<keyword evidence="2" id="KW-0472">Membrane</keyword>
<feature type="compositionally biased region" description="Basic and acidic residues" evidence="1">
    <location>
        <begin position="192"/>
        <end position="201"/>
    </location>
</feature>
<dbReference type="Proteomes" id="UP001244563">
    <property type="component" value="Unassembled WGS sequence"/>
</dbReference>
<evidence type="ECO:0000313" key="4">
    <source>
        <dbReference type="Proteomes" id="UP001244563"/>
    </source>
</evidence>
<feature type="region of interest" description="Disordered" evidence="1">
    <location>
        <begin position="187"/>
        <end position="215"/>
    </location>
</feature>
<evidence type="ECO:0000256" key="1">
    <source>
        <dbReference type="SAM" id="MobiDB-lite"/>
    </source>
</evidence>
<protein>
    <recommendedName>
        <fullName evidence="5">Peptidoglycan binding protein</fullName>
    </recommendedName>
</protein>
<sequence>MNDVQPQEKAIATAGLSRLSRRWLIILVAVTAIISAGVGLVAGRIFDQSEIIRPEDSLAEVPVYATVENRIVDDRLTFAGVVKAGPTVPILIDLEGQEPIVVRQTLRAGATLKWGDLVGVVSGKPYFVLPGPLPLYRDLSQGDAGDDVLALQRALVQMGYISPETGHVDGATLKAASSFFASEGFTLGSGRKTTETSREPELGATPEKPAPEGAISPSLSIPFKQLLTLPVANVTVSTALEMGQKVTAQTPLATFQTDDNYVEFVAEIQQAESLKPGQEVTVRVSEKQLTGRITGIGPFTDAGNGQRAGHPVTVEPVNRADVVLFTPNLSVTVAGQGGAAQALAVPLSGIRQDAEGTYVLKASGGNATSKAPITRVPVTVLRSGGGFAAISGELSQGDKVQIS</sequence>
<reference evidence="3 4" key="1">
    <citation type="submission" date="2023-07" db="EMBL/GenBank/DDBJ databases">
        <title>Sorghum-associated microbial communities from plants grown in Nebraska, USA.</title>
        <authorList>
            <person name="Schachtman D."/>
        </authorList>
    </citation>
    <scope>NUCLEOTIDE SEQUENCE [LARGE SCALE GENOMIC DNA]</scope>
    <source>
        <strain evidence="3 4">CC523</strain>
    </source>
</reference>
<name>A0ABT9TL63_PAENI</name>
<feature type="transmembrane region" description="Helical" evidence="2">
    <location>
        <begin position="23"/>
        <end position="46"/>
    </location>
</feature>
<dbReference type="RefSeq" id="WP_306878052.1">
    <property type="nucleotide sequence ID" value="NZ_JAUSSW010000004.1"/>
</dbReference>
<dbReference type="EMBL" id="JAUSSW010000004">
    <property type="protein sequence ID" value="MDQ0102394.1"/>
    <property type="molecule type" value="Genomic_DNA"/>
</dbReference>
<comment type="caution">
    <text evidence="3">The sequence shown here is derived from an EMBL/GenBank/DDBJ whole genome shotgun (WGS) entry which is preliminary data.</text>
</comment>